<gene>
    <name evidence="3" type="ORF">COX77_01430</name>
</gene>
<dbReference type="Pfam" id="PF10412">
    <property type="entry name" value="TrwB_AAD_bind"/>
    <property type="match status" value="1"/>
</dbReference>
<feature type="domain" description="CxxC-x17-CxxC" evidence="2">
    <location>
        <begin position="451"/>
        <end position="480"/>
    </location>
</feature>
<dbReference type="Gene3D" id="3.40.50.300">
    <property type="entry name" value="P-loop containing nucleotide triphosphate hydrolases"/>
    <property type="match status" value="2"/>
</dbReference>
<name>A0A2M7VFS6_9BACT</name>
<evidence type="ECO:0000259" key="2">
    <source>
        <dbReference type="Pfam" id="PF23477"/>
    </source>
</evidence>
<dbReference type="Pfam" id="PF23477">
    <property type="entry name" value="zf_Tbcl_2"/>
    <property type="match status" value="1"/>
</dbReference>
<sequence>MEEEIVAFGQTNFRNVVRKFGIRVKDRRNHMYLVGKTGVGKSTLLENMIVQDIKAGRGVAVVDPHGDLVEKVVNYVPPSRINDVIYFNPADIEFPFAFNVLEKVNKEQQHLVASGLIGVFKKIWADTWGPRLEYVLRNAILALLEFPDSTLLGIMKMLVDKDFRKKVVGQISDPMVKSFWVDEYEKYKGNFQVEAIAPIQNKVGAFLSSFLVRNIVGQIKSSIDLREVMDNRKILLLNLSKGRIGEDNSALLGAMMITKLQMAAMSRVDIPEHERKDFYMYIDEFQNFATESFADILSEARKYHLCMTLAHQYREQLDERVQAAIFGNVGTLVVYRVGADDAEFLEKEFEPQFMKNDLVNLNKFNFYIKLMIDGITSPAFSAMGLLPLAKSDLDTETINKVVKVTRERYCRPRDVIEDKISRWSAASNVEEGELSSTDSSDGERETKPGIQANCDSCGKETMVPFAPDGIRPIFCSDCLKLFKAGKIKREDIKVKSVAPTVAPAIDSANDPVISLTDVLQKKVVSFKK</sequence>
<feature type="domain" description="Type IV secretion system coupling protein TraD DNA-binding" evidence="1">
    <location>
        <begin position="24"/>
        <end position="337"/>
    </location>
</feature>
<dbReference type="PANTHER" id="PTHR30121">
    <property type="entry name" value="UNCHARACTERIZED PROTEIN YJGR-RELATED"/>
    <property type="match status" value="1"/>
</dbReference>
<dbReference type="CDD" id="cd01127">
    <property type="entry name" value="TrwB_TraG_TraD_VirD4"/>
    <property type="match status" value="1"/>
</dbReference>
<proteinExistence type="predicted"/>
<reference evidence="4" key="1">
    <citation type="submission" date="2017-09" db="EMBL/GenBank/DDBJ databases">
        <title>Depth-based differentiation of microbial function through sediment-hosted aquifers and enrichment of novel symbionts in the deep terrestrial subsurface.</title>
        <authorList>
            <person name="Probst A.J."/>
            <person name="Ladd B."/>
            <person name="Jarett J.K."/>
            <person name="Geller-Mcgrath D.E."/>
            <person name="Sieber C.M.K."/>
            <person name="Emerson J.B."/>
            <person name="Anantharaman K."/>
            <person name="Thomas B.C."/>
            <person name="Malmstrom R."/>
            <person name="Stieglmeier M."/>
            <person name="Klingl A."/>
            <person name="Woyke T."/>
            <person name="Ryan C.M."/>
            <person name="Banfield J.F."/>
        </authorList>
    </citation>
    <scope>NUCLEOTIDE SEQUENCE [LARGE SCALE GENOMIC DNA]</scope>
</reference>
<dbReference type="PANTHER" id="PTHR30121:SF11">
    <property type="entry name" value="AAA+ ATPASE DOMAIN-CONTAINING PROTEIN"/>
    <property type="match status" value="1"/>
</dbReference>
<dbReference type="NCBIfam" id="TIGR04272">
    <property type="entry name" value="cxxc_cxxc_Mbark"/>
    <property type="match status" value="1"/>
</dbReference>
<accession>A0A2M7VFS6</accession>
<evidence type="ECO:0000313" key="3">
    <source>
        <dbReference type="EMBL" id="PIZ99491.1"/>
    </source>
</evidence>
<dbReference type="AlphaFoldDB" id="A0A2M7VFS6"/>
<dbReference type="SUPFAM" id="SSF52540">
    <property type="entry name" value="P-loop containing nucleoside triphosphate hydrolases"/>
    <property type="match status" value="1"/>
</dbReference>
<evidence type="ECO:0000259" key="1">
    <source>
        <dbReference type="Pfam" id="PF10412"/>
    </source>
</evidence>
<dbReference type="InterPro" id="IPR027417">
    <property type="entry name" value="P-loop_NTPase"/>
</dbReference>
<dbReference type="EMBL" id="PFPO01000025">
    <property type="protein sequence ID" value="PIZ99491.1"/>
    <property type="molecule type" value="Genomic_DNA"/>
</dbReference>
<organism evidence="3 4">
    <name type="scientific">Candidatus Komeilibacteria bacterium CG_4_10_14_0_2_um_filter_37_10</name>
    <dbReference type="NCBI Taxonomy" id="1974470"/>
    <lineage>
        <taxon>Bacteria</taxon>
        <taxon>Candidatus Komeiliibacteriota</taxon>
    </lineage>
</organism>
<dbReference type="InterPro" id="IPR019476">
    <property type="entry name" value="T4SS_TraD_DNA-bd"/>
</dbReference>
<dbReference type="InterPro" id="IPR051162">
    <property type="entry name" value="T4SS_component"/>
</dbReference>
<comment type="caution">
    <text evidence="3">The sequence shown here is derived from an EMBL/GenBank/DDBJ whole genome shotgun (WGS) entry which is preliminary data.</text>
</comment>
<protein>
    <submittedName>
        <fullName evidence="3">Uncharacterized protein</fullName>
    </submittedName>
</protein>
<dbReference type="InterPro" id="IPR026363">
    <property type="entry name" value="CxxC-x17-CxxC_dom"/>
</dbReference>
<dbReference type="Proteomes" id="UP000230405">
    <property type="component" value="Unassembled WGS sequence"/>
</dbReference>
<evidence type="ECO:0000313" key="4">
    <source>
        <dbReference type="Proteomes" id="UP000230405"/>
    </source>
</evidence>